<evidence type="ECO:0000313" key="4">
    <source>
        <dbReference type="EMBL" id="TLS53270.1"/>
    </source>
</evidence>
<dbReference type="InterPro" id="IPR036291">
    <property type="entry name" value="NAD(P)-bd_dom_sf"/>
</dbReference>
<dbReference type="GO" id="GO:0008206">
    <property type="term" value="P:bile acid metabolic process"/>
    <property type="evidence" value="ECO:0007669"/>
    <property type="project" value="UniProtKB-ARBA"/>
</dbReference>
<dbReference type="Pfam" id="PF13561">
    <property type="entry name" value="adh_short_C2"/>
    <property type="match status" value="1"/>
</dbReference>
<dbReference type="AlphaFoldDB" id="A0A5R9GGI0"/>
<dbReference type="PANTHER" id="PTHR42760:SF40">
    <property type="entry name" value="3-OXOACYL-[ACYL-CARRIER-PROTEIN] REDUCTASE, CHLOROPLASTIC"/>
    <property type="match status" value="1"/>
</dbReference>
<evidence type="ECO:0000256" key="1">
    <source>
        <dbReference type="ARBA" id="ARBA00006484"/>
    </source>
</evidence>
<feature type="region of interest" description="Disordered" evidence="3">
    <location>
        <begin position="1"/>
        <end position="23"/>
    </location>
</feature>
<dbReference type="Proteomes" id="UP000309676">
    <property type="component" value="Unassembled WGS sequence"/>
</dbReference>
<reference evidence="4 5" key="1">
    <citation type="submission" date="2019-05" db="EMBL/GenBank/DDBJ databases">
        <authorList>
            <person name="Narsing Rao M.P."/>
            <person name="Li W.J."/>
        </authorList>
    </citation>
    <scope>NUCLEOTIDE SEQUENCE [LARGE SCALE GENOMIC DNA]</scope>
    <source>
        <strain evidence="4 5">SYSU_K30003</strain>
    </source>
</reference>
<dbReference type="PANTHER" id="PTHR42760">
    <property type="entry name" value="SHORT-CHAIN DEHYDROGENASES/REDUCTASES FAMILY MEMBER"/>
    <property type="match status" value="1"/>
</dbReference>
<dbReference type="OrthoDB" id="9803333at2"/>
<dbReference type="PRINTS" id="PR00081">
    <property type="entry name" value="GDHRDH"/>
</dbReference>
<dbReference type="InterPro" id="IPR002347">
    <property type="entry name" value="SDR_fam"/>
</dbReference>
<dbReference type="EMBL" id="VCIW01000003">
    <property type="protein sequence ID" value="TLS53270.1"/>
    <property type="molecule type" value="Genomic_DNA"/>
</dbReference>
<dbReference type="Gene3D" id="3.40.50.720">
    <property type="entry name" value="NAD(P)-binding Rossmann-like Domain"/>
    <property type="match status" value="1"/>
</dbReference>
<protein>
    <submittedName>
        <fullName evidence="4">SDR family oxidoreductase</fullName>
    </submittedName>
</protein>
<feature type="compositionally biased region" description="Low complexity" evidence="3">
    <location>
        <begin position="13"/>
        <end position="22"/>
    </location>
</feature>
<evidence type="ECO:0000313" key="5">
    <source>
        <dbReference type="Proteomes" id="UP000309676"/>
    </source>
</evidence>
<gene>
    <name evidence="4" type="ORF">FE782_06550</name>
</gene>
<organism evidence="4 5">
    <name type="scientific">Paenibacillus antri</name>
    <dbReference type="NCBI Taxonomy" id="2582848"/>
    <lineage>
        <taxon>Bacteria</taxon>
        <taxon>Bacillati</taxon>
        <taxon>Bacillota</taxon>
        <taxon>Bacilli</taxon>
        <taxon>Bacillales</taxon>
        <taxon>Paenibacillaceae</taxon>
        <taxon>Paenibacillus</taxon>
    </lineage>
</organism>
<keyword evidence="2" id="KW-0560">Oxidoreductase</keyword>
<dbReference type="FunFam" id="3.40.50.720:FF:000084">
    <property type="entry name" value="Short-chain dehydrogenase reductase"/>
    <property type="match status" value="1"/>
</dbReference>
<dbReference type="NCBIfam" id="NF004203">
    <property type="entry name" value="PRK05653.2-4"/>
    <property type="match status" value="1"/>
</dbReference>
<dbReference type="CDD" id="cd05233">
    <property type="entry name" value="SDR_c"/>
    <property type="match status" value="1"/>
</dbReference>
<evidence type="ECO:0000256" key="2">
    <source>
        <dbReference type="ARBA" id="ARBA00023002"/>
    </source>
</evidence>
<feature type="compositionally biased region" description="Basic and acidic residues" evidence="3">
    <location>
        <begin position="1"/>
        <end position="12"/>
    </location>
</feature>
<comment type="caution">
    <text evidence="4">The sequence shown here is derived from an EMBL/GenBank/DDBJ whole genome shotgun (WGS) entry which is preliminary data.</text>
</comment>
<dbReference type="SUPFAM" id="SSF51735">
    <property type="entry name" value="NAD(P)-binding Rossmann-fold domains"/>
    <property type="match status" value="1"/>
</dbReference>
<dbReference type="PRINTS" id="PR00080">
    <property type="entry name" value="SDRFAMILY"/>
</dbReference>
<dbReference type="GO" id="GO:0030497">
    <property type="term" value="P:fatty acid elongation"/>
    <property type="evidence" value="ECO:0007669"/>
    <property type="project" value="TreeGrafter"/>
</dbReference>
<keyword evidence="5" id="KW-1185">Reference proteome</keyword>
<name>A0A5R9GGI0_9BACL</name>
<evidence type="ECO:0000256" key="3">
    <source>
        <dbReference type="SAM" id="MobiDB-lite"/>
    </source>
</evidence>
<comment type="similarity">
    <text evidence="1">Belongs to the short-chain dehydrogenases/reductases (SDR) family.</text>
</comment>
<proteinExistence type="inferred from homology"/>
<sequence length="283" mass="29726">MSLFTKDDKKAEASTGAAANAAPRRRRLEGKAAIVTGAGSGIGRAAAIRMAEEGAKVCLVDLKERNAEAVEHIITAAGGEAIVADTDVSDPARVEAAILSAVDAFGRLDVVFANAGINGTMAPIETLTPEQWSHTLSTNLSGTFYIVKYAIPHLKEDGGSIVVTSSINGNRKFKNFGGAAYSASKAAQVAFAKMAALELAQYRIRVNAICPGAIQTNIGENTQQTDEVQSIEIPIKYPKGSQPLAHRAGRPEQVADLVLFLACDESSHITGTEVYIDGAESLL</sequence>
<dbReference type="GO" id="GO:0016616">
    <property type="term" value="F:oxidoreductase activity, acting on the CH-OH group of donors, NAD or NADP as acceptor"/>
    <property type="evidence" value="ECO:0007669"/>
    <property type="project" value="TreeGrafter"/>
</dbReference>
<accession>A0A5R9GGI0</accession>